<keyword evidence="2" id="KW-1185">Reference proteome</keyword>
<evidence type="ECO:0000313" key="1">
    <source>
        <dbReference type="EMBL" id="MBM7056618.1"/>
    </source>
</evidence>
<reference evidence="1 2" key="1">
    <citation type="submission" date="2021-02" db="EMBL/GenBank/DDBJ databases">
        <title>Genome Streptomyces sp. RHZ10.</title>
        <authorList>
            <person name="Besaury L."/>
        </authorList>
    </citation>
    <scope>NUCLEOTIDE SEQUENCE [LARGE SCALE GENOMIC DNA]</scope>
    <source>
        <strain evidence="1 2">RHZ10</strain>
    </source>
</reference>
<dbReference type="Proteomes" id="UP000712045">
    <property type="component" value="Unassembled WGS sequence"/>
</dbReference>
<proteinExistence type="predicted"/>
<name>A0ABS2I3F1_9ACTN</name>
<accession>A0ABS2I3F1</accession>
<organism evidence="1 2">
    <name type="scientific">Streptomyces durocortorensis</name>
    <dbReference type="NCBI Taxonomy" id="2811104"/>
    <lineage>
        <taxon>Bacteria</taxon>
        <taxon>Bacillati</taxon>
        <taxon>Actinomycetota</taxon>
        <taxon>Actinomycetes</taxon>
        <taxon>Kitasatosporales</taxon>
        <taxon>Streptomycetaceae</taxon>
        <taxon>Streptomyces</taxon>
    </lineage>
</organism>
<evidence type="ECO:0000313" key="2">
    <source>
        <dbReference type="Proteomes" id="UP000712045"/>
    </source>
</evidence>
<gene>
    <name evidence="1" type="ORF">JS521_22765</name>
</gene>
<dbReference type="RefSeq" id="WP_205084799.1">
    <property type="nucleotide sequence ID" value="NZ_JAFEUF010000133.1"/>
</dbReference>
<dbReference type="EMBL" id="JAFEUF010000133">
    <property type="protein sequence ID" value="MBM7056618.1"/>
    <property type="molecule type" value="Genomic_DNA"/>
</dbReference>
<comment type="caution">
    <text evidence="1">The sequence shown here is derived from an EMBL/GenBank/DDBJ whole genome shotgun (WGS) entry which is preliminary data.</text>
</comment>
<protein>
    <submittedName>
        <fullName evidence="1">Uncharacterized protein</fullName>
    </submittedName>
</protein>
<sequence>MTAILGLIVCWLWYRHWHDGDVNSQRREQTRASILERAQATANNTNSALARSGSTDTDALADVIWRHSKAPVITYDTSRPEFTATAAVSAHYDEKVMIPGGGNAEVSRCFTFTYTQRPNETWTSKVSEWGDDVCRPSTQIGGRARLALTRISSMYAEDLSLTRVQNALDPTRLRSFDVKNVVRRGGIVKIFVLVSSSGAEVEQCYRFTRRVFGSGTEGTATAVPTPSC</sequence>